<dbReference type="GO" id="GO:0005516">
    <property type="term" value="F:calmodulin binding"/>
    <property type="evidence" value="ECO:0007669"/>
    <property type="project" value="InterPro"/>
</dbReference>
<sequence>LRCSIFLVREEVQHALQGRVNSSSCPAPSMTVPLHYGFHRIPSNPNQASSTSHFRLHFNNQLPETIFTGNTIKSKDNASLEICIIDADKRKITSGPLSRIKVEILVLYGDFGDEEQDSWTEEEFEKHMLHGRKNRGPLLKGNQFITLKDGVGHIDSISFTDNSKWTRTQKFRLGAKAMPDDHVKERIHEGISEAFSVNDQRDTMKHHIPSLGDDVWRLKNIRKDGPYHRRLVEQGIITVEDFLKYLAMDEKKLCSILFERKIAHKKWKTIVEHAQKCDMGHKQPLDQLPAHRQDLENGFKHVVYENQSTGAELNDPTHSLLVKPSTLLATCTPETNPTVVHHTNVQICNEEAVRETEAPTGLLDPSVPIHGEDSNHVESEQEAFFAVGDFDQEALFRAIESCNGDKVLGCSSSSSTTGTESCSNTFTVQPNMPTSCVPRSKWVKLRFTIKKGTGIKKSISARRRWFNLASALRFGRSIRMLAVTTRRDPPLYYDRTWSDEFSSPQFTPTDWILEDENVFHMDSFLEIRENIGIYLIIDFTEIILGRDPTAGARATTWVNGSKLFFL</sequence>
<protein>
    <submittedName>
        <fullName evidence="3">Uncharacterized protein</fullName>
    </submittedName>
</protein>
<evidence type="ECO:0000313" key="3">
    <source>
        <dbReference type="EMBL" id="MQM03538.1"/>
    </source>
</evidence>
<dbReference type="InterPro" id="IPR046830">
    <property type="entry name" value="Calmod_bind_M"/>
</dbReference>
<dbReference type="AlphaFoldDB" id="A0A843W9E9"/>
<dbReference type="InterPro" id="IPR046831">
    <property type="entry name" value="Calmodulin_bind_N"/>
</dbReference>
<feature type="non-terminal residue" evidence="3">
    <location>
        <position position="1"/>
    </location>
</feature>
<comment type="caution">
    <text evidence="3">The sequence shown here is derived from an EMBL/GenBank/DDBJ whole genome shotgun (WGS) entry which is preliminary data.</text>
</comment>
<dbReference type="Pfam" id="PF07887">
    <property type="entry name" value="Calmodulin_bind"/>
    <property type="match status" value="1"/>
</dbReference>
<dbReference type="PANTHER" id="PTHR31713:SF43">
    <property type="entry name" value="CALMODULIN-BINDING PROTEIN 60 G"/>
    <property type="match status" value="1"/>
</dbReference>
<gene>
    <name evidence="3" type="ORF">Taro_036324</name>
</gene>
<dbReference type="GO" id="GO:0005634">
    <property type="term" value="C:nucleus"/>
    <property type="evidence" value="ECO:0007669"/>
    <property type="project" value="TreeGrafter"/>
</dbReference>
<dbReference type="GO" id="GO:0003700">
    <property type="term" value="F:DNA-binding transcription factor activity"/>
    <property type="evidence" value="ECO:0007669"/>
    <property type="project" value="TreeGrafter"/>
</dbReference>
<accession>A0A843W9E9</accession>
<dbReference type="PANTHER" id="PTHR31713">
    <property type="entry name" value="OS02G0177800 PROTEIN"/>
    <property type="match status" value="1"/>
</dbReference>
<dbReference type="Proteomes" id="UP000652761">
    <property type="component" value="Unassembled WGS sequence"/>
</dbReference>
<dbReference type="GO" id="GO:0080142">
    <property type="term" value="P:regulation of salicylic acid biosynthetic process"/>
    <property type="evidence" value="ECO:0007669"/>
    <property type="project" value="TreeGrafter"/>
</dbReference>
<keyword evidence="4" id="KW-1185">Reference proteome</keyword>
<name>A0A843W9E9_COLES</name>
<evidence type="ECO:0000259" key="1">
    <source>
        <dbReference type="Pfam" id="PF07887"/>
    </source>
</evidence>
<feature type="domain" description="Calmodulin binding protein central" evidence="2">
    <location>
        <begin position="211"/>
        <end position="277"/>
    </location>
</feature>
<dbReference type="EMBL" id="NMUH01003053">
    <property type="protein sequence ID" value="MQM03538.1"/>
    <property type="molecule type" value="Genomic_DNA"/>
</dbReference>
<feature type="domain" description="Calmodulin binding protein-like N-terminal" evidence="1">
    <location>
        <begin position="54"/>
        <end position="200"/>
    </location>
</feature>
<reference evidence="3" key="1">
    <citation type="submission" date="2017-07" db="EMBL/GenBank/DDBJ databases">
        <title>Taro Niue Genome Assembly and Annotation.</title>
        <authorList>
            <person name="Atibalentja N."/>
            <person name="Keating K."/>
            <person name="Fields C.J."/>
        </authorList>
    </citation>
    <scope>NUCLEOTIDE SEQUENCE</scope>
    <source>
        <strain evidence="3">Niue_2</strain>
        <tissue evidence="3">Leaf</tissue>
    </source>
</reference>
<evidence type="ECO:0000313" key="4">
    <source>
        <dbReference type="Proteomes" id="UP000652761"/>
    </source>
</evidence>
<evidence type="ECO:0000259" key="2">
    <source>
        <dbReference type="Pfam" id="PF20451"/>
    </source>
</evidence>
<organism evidence="3 4">
    <name type="scientific">Colocasia esculenta</name>
    <name type="common">Wild taro</name>
    <name type="synonym">Arum esculentum</name>
    <dbReference type="NCBI Taxonomy" id="4460"/>
    <lineage>
        <taxon>Eukaryota</taxon>
        <taxon>Viridiplantae</taxon>
        <taxon>Streptophyta</taxon>
        <taxon>Embryophyta</taxon>
        <taxon>Tracheophyta</taxon>
        <taxon>Spermatophyta</taxon>
        <taxon>Magnoliopsida</taxon>
        <taxon>Liliopsida</taxon>
        <taxon>Araceae</taxon>
        <taxon>Aroideae</taxon>
        <taxon>Colocasieae</taxon>
        <taxon>Colocasia</taxon>
    </lineage>
</organism>
<dbReference type="InterPro" id="IPR012416">
    <property type="entry name" value="CBP60"/>
</dbReference>
<dbReference type="GO" id="GO:0043565">
    <property type="term" value="F:sequence-specific DNA binding"/>
    <property type="evidence" value="ECO:0007669"/>
    <property type="project" value="TreeGrafter"/>
</dbReference>
<dbReference type="Pfam" id="PF20451">
    <property type="entry name" value="Calmod_bind_M"/>
    <property type="match status" value="1"/>
</dbReference>
<proteinExistence type="predicted"/>